<reference evidence="3" key="1">
    <citation type="submission" date="2016-09" db="EMBL/GenBank/DDBJ databases">
        <title>Draft genome sequence of a novel species of the family Streptococcaceae isolated from flowers.</title>
        <authorList>
            <person name="Chuah L.-O."/>
            <person name="Yap K.-P."/>
            <person name="Thong K.L."/>
            <person name="Liong M.T."/>
            <person name="Ahmad R."/>
            <person name="Rusul G."/>
        </authorList>
    </citation>
    <scope>NUCLEOTIDE SEQUENCE [LARGE SCALE GENOMIC DNA]</scope>
    <source>
        <strain evidence="3">DF1</strain>
    </source>
</reference>
<dbReference type="InterPro" id="IPR010387">
    <property type="entry name" value="QueT"/>
</dbReference>
<name>A0A1E8GQN8_9LACT</name>
<protein>
    <submittedName>
        <fullName evidence="2">Queuosine transporter QueT</fullName>
    </submittedName>
</protein>
<evidence type="ECO:0000313" key="3">
    <source>
        <dbReference type="Proteomes" id="UP000178622"/>
    </source>
</evidence>
<feature type="transmembrane region" description="Helical" evidence="1">
    <location>
        <begin position="12"/>
        <end position="33"/>
    </location>
</feature>
<evidence type="ECO:0000313" key="2">
    <source>
        <dbReference type="EMBL" id="OFI50562.1"/>
    </source>
</evidence>
<keyword evidence="1" id="KW-0472">Membrane</keyword>
<keyword evidence="1" id="KW-0812">Transmembrane</keyword>
<keyword evidence="1" id="KW-1133">Transmembrane helix</keyword>
<feature type="transmembrane region" description="Helical" evidence="1">
    <location>
        <begin position="77"/>
        <end position="98"/>
    </location>
</feature>
<dbReference type="PANTHER" id="PTHR40044">
    <property type="entry name" value="INTEGRAL MEMBRANE PROTEIN-RELATED"/>
    <property type="match status" value="1"/>
</dbReference>
<dbReference type="PANTHER" id="PTHR40044:SF1">
    <property type="entry name" value="INTEGRAL MEMBRANE PROTEIN"/>
    <property type="match status" value="1"/>
</dbReference>
<dbReference type="AlphaFoldDB" id="A0A1E8GQN8"/>
<dbReference type="Pfam" id="PF06177">
    <property type="entry name" value="QueT"/>
    <property type="match status" value="1"/>
</dbReference>
<dbReference type="EMBL" id="MKIR01000001">
    <property type="protein sequence ID" value="OFI50562.1"/>
    <property type="molecule type" value="Genomic_DNA"/>
</dbReference>
<proteinExistence type="predicted"/>
<dbReference type="Proteomes" id="UP000178622">
    <property type="component" value="Unassembled WGS sequence"/>
</dbReference>
<feature type="transmembrane region" description="Helical" evidence="1">
    <location>
        <begin position="54"/>
        <end position="71"/>
    </location>
</feature>
<feature type="transmembrane region" description="Helical" evidence="1">
    <location>
        <begin position="110"/>
        <end position="133"/>
    </location>
</feature>
<dbReference type="RefSeq" id="WP_070791400.1">
    <property type="nucleotide sequence ID" value="NZ_MKIR01000001.1"/>
</dbReference>
<organism evidence="2 3">
    <name type="scientific">Floricoccus tropicus</name>
    <dbReference type="NCBI Taxonomy" id="1859473"/>
    <lineage>
        <taxon>Bacteria</taxon>
        <taxon>Bacillati</taxon>
        <taxon>Bacillota</taxon>
        <taxon>Bacilli</taxon>
        <taxon>Lactobacillales</taxon>
        <taxon>Streptococcaceae</taxon>
        <taxon>Floricoccus</taxon>
    </lineage>
</organism>
<sequence length="170" mass="18833">MDNNKSMDVVSFAKMAIVTALYVVVTVALGSLGSGAIQFRLSEMFNFLAFYNKRYVYSVTIGCVIANWMVFGPVDAVVGSASTYVFVTLGVKLFSKFMNEHLFGGVINKAFLYFSIFFAISMFTIALELHILYGLPFFATWFTTAMGEFISLIIGSVVIEALGRRIDLTK</sequence>
<evidence type="ECO:0000256" key="1">
    <source>
        <dbReference type="SAM" id="Phobius"/>
    </source>
</evidence>
<feature type="transmembrane region" description="Helical" evidence="1">
    <location>
        <begin position="139"/>
        <end position="162"/>
    </location>
</feature>
<accession>A0A1E8GQN8</accession>
<comment type="caution">
    <text evidence="2">The sequence shown here is derived from an EMBL/GenBank/DDBJ whole genome shotgun (WGS) entry which is preliminary data.</text>
</comment>
<dbReference type="OrthoDB" id="1706970at2"/>
<keyword evidence="3" id="KW-1185">Reference proteome</keyword>
<dbReference type="STRING" id="1859473.BG261_01425"/>
<dbReference type="PIRSF" id="PIRSF031501">
    <property type="entry name" value="QueT"/>
    <property type="match status" value="1"/>
</dbReference>
<gene>
    <name evidence="2" type="ORF">BG261_01425</name>
</gene>